<dbReference type="AlphaFoldDB" id="A0A562T3W1"/>
<dbReference type="OrthoDB" id="740324at2"/>
<feature type="chain" id="PRO_5021814353" evidence="1">
    <location>
        <begin position="23"/>
        <end position="324"/>
    </location>
</feature>
<evidence type="ECO:0000259" key="2">
    <source>
        <dbReference type="Pfam" id="PF08522"/>
    </source>
</evidence>
<dbReference type="PROSITE" id="PS51257">
    <property type="entry name" value="PROKAR_LIPOPROTEIN"/>
    <property type="match status" value="1"/>
</dbReference>
<organism evidence="3 4">
    <name type="scientific">Chitinophaga japonensis</name>
    <name type="common">Flexibacter japonensis</name>
    <dbReference type="NCBI Taxonomy" id="104662"/>
    <lineage>
        <taxon>Bacteria</taxon>
        <taxon>Pseudomonadati</taxon>
        <taxon>Bacteroidota</taxon>
        <taxon>Chitinophagia</taxon>
        <taxon>Chitinophagales</taxon>
        <taxon>Chitinophagaceae</taxon>
        <taxon>Chitinophaga</taxon>
    </lineage>
</organism>
<sequence length="324" mass="34916">MKHIIKKASLALVTLAFTSCLKDHLAVDPAQSNNVIEFANTGSIASPAGAIHPRYAIDLGSLEVGQSAQFNVNLSYSGPEATAPQDITVILEVDEAAVAAYNAEQDGVDYTMATADMFEFPATAVIKKGEQRAQVQVTFTRTTEFDFDLNYAVPLKIASVSSGIISGNFGIALYSVAARNEYDGVYEMTGTMVDATSASLTGWYPLDMDLVTYTGNSIALYDNGNYVREYAHPIRSGTGGSYYGSYSPVFFFDTDGNVTEVVNYFGQGAGSLSRSAKLDPTGVNKITFGSDGKIASFEVSYYLVQAGAERTHFEEKFTYKGPRE</sequence>
<feature type="signal peptide" evidence="1">
    <location>
        <begin position="1"/>
        <end position="22"/>
    </location>
</feature>
<dbReference type="EMBL" id="VLLG01000003">
    <property type="protein sequence ID" value="TWI87934.1"/>
    <property type="molecule type" value="Genomic_DNA"/>
</dbReference>
<keyword evidence="1" id="KW-0732">Signal</keyword>
<dbReference type="Proteomes" id="UP000316778">
    <property type="component" value="Unassembled WGS sequence"/>
</dbReference>
<comment type="caution">
    <text evidence="3">The sequence shown here is derived from an EMBL/GenBank/DDBJ whole genome shotgun (WGS) entry which is preliminary data.</text>
</comment>
<gene>
    <name evidence="3" type="ORF">LX66_2008</name>
</gene>
<evidence type="ECO:0000313" key="3">
    <source>
        <dbReference type="EMBL" id="TWI87934.1"/>
    </source>
</evidence>
<accession>A0A562T3W1</accession>
<dbReference type="InterPro" id="IPR013728">
    <property type="entry name" value="BT_3987-like_N"/>
</dbReference>
<dbReference type="Gene3D" id="2.60.40.1740">
    <property type="entry name" value="hypothetical protein (bacova_03559)"/>
    <property type="match status" value="1"/>
</dbReference>
<proteinExistence type="predicted"/>
<keyword evidence="4" id="KW-1185">Reference proteome</keyword>
<name>A0A562T3W1_CHIJA</name>
<evidence type="ECO:0000256" key="1">
    <source>
        <dbReference type="SAM" id="SignalP"/>
    </source>
</evidence>
<protein>
    <submittedName>
        <fullName evidence="3">Uncharacterized protein DUF1735</fullName>
    </submittedName>
</protein>
<dbReference type="RefSeq" id="WP_145712546.1">
    <property type="nucleotide sequence ID" value="NZ_BAAAFY010000001.1"/>
</dbReference>
<feature type="domain" description="BT-3987-like N-terminal" evidence="2">
    <location>
        <begin position="59"/>
        <end position="162"/>
    </location>
</feature>
<evidence type="ECO:0000313" key="4">
    <source>
        <dbReference type="Proteomes" id="UP000316778"/>
    </source>
</evidence>
<dbReference type="Pfam" id="PF08522">
    <property type="entry name" value="BT_3987-like_N"/>
    <property type="match status" value="1"/>
</dbReference>
<reference evidence="3 4" key="1">
    <citation type="journal article" date="2013" name="Stand. Genomic Sci.">
        <title>Genomic Encyclopedia of Type Strains, Phase I: The one thousand microbial genomes (KMG-I) project.</title>
        <authorList>
            <person name="Kyrpides N.C."/>
            <person name="Woyke T."/>
            <person name="Eisen J.A."/>
            <person name="Garrity G."/>
            <person name="Lilburn T.G."/>
            <person name="Beck B.J."/>
            <person name="Whitman W.B."/>
            <person name="Hugenholtz P."/>
            <person name="Klenk H.P."/>
        </authorList>
    </citation>
    <scope>NUCLEOTIDE SEQUENCE [LARGE SCALE GENOMIC DNA]</scope>
    <source>
        <strain evidence="3 4">DSM 13484</strain>
    </source>
</reference>